<keyword evidence="2" id="KW-1185">Reference proteome</keyword>
<sequence length="108" mass="11962">MARANMKTKALHSGRNLVYVARGFVYVAKKVDGARSSTRFFASYLSNEFLTALQAKRQEHGSASASLSWLLYAILLNPSQLDTIWKATRTVGAVAQIIWAHTQNLFGT</sequence>
<accession>A0A0P0WLI4</accession>
<dbReference type="SMR" id="A0A0P0WLI4"/>
<proteinExistence type="predicted"/>
<dbReference type="PaxDb" id="39947-A0A0P0WLI4"/>
<evidence type="ECO:0000313" key="2">
    <source>
        <dbReference type="Proteomes" id="UP000059680"/>
    </source>
</evidence>
<gene>
    <name evidence="1" type="ordered locus">Os05g0371733</name>
    <name evidence="1" type="ORF">OSNPB_050371733</name>
</gene>
<name>A0A0P0WLI4_ORYSJ</name>
<protein>
    <submittedName>
        <fullName evidence="1">Os05g0371733 protein</fullName>
    </submittedName>
</protein>
<dbReference type="EMBL" id="AP014961">
    <property type="protein sequence ID" value="BAS93690.1"/>
    <property type="molecule type" value="Genomic_DNA"/>
</dbReference>
<evidence type="ECO:0000313" key="1">
    <source>
        <dbReference type="EMBL" id="BAS93690.1"/>
    </source>
</evidence>
<reference evidence="1 2" key="2">
    <citation type="journal article" date="2013" name="Plant Cell Physiol.">
        <title>Rice Annotation Project Database (RAP-DB): an integrative and interactive database for rice genomics.</title>
        <authorList>
            <person name="Sakai H."/>
            <person name="Lee S.S."/>
            <person name="Tanaka T."/>
            <person name="Numa H."/>
            <person name="Kim J."/>
            <person name="Kawahara Y."/>
            <person name="Wakimoto H."/>
            <person name="Yang C.C."/>
            <person name="Iwamoto M."/>
            <person name="Abe T."/>
            <person name="Yamada Y."/>
            <person name="Muto A."/>
            <person name="Inokuchi H."/>
            <person name="Ikemura T."/>
            <person name="Matsumoto T."/>
            <person name="Sasaki T."/>
            <person name="Itoh T."/>
        </authorList>
    </citation>
    <scope>NUCLEOTIDE SEQUENCE [LARGE SCALE GENOMIC DNA]</scope>
    <source>
        <strain evidence="2">cv. Nipponbare</strain>
    </source>
</reference>
<dbReference type="AlphaFoldDB" id="A0A0P0WLI4"/>
<reference evidence="2" key="1">
    <citation type="journal article" date="2005" name="Nature">
        <title>The map-based sequence of the rice genome.</title>
        <authorList>
            <consortium name="International rice genome sequencing project (IRGSP)"/>
            <person name="Matsumoto T."/>
            <person name="Wu J."/>
            <person name="Kanamori H."/>
            <person name="Katayose Y."/>
            <person name="Fujisawa M."/>
            <person name="Namiki N."/>
            <person name="Mizuno H."/>
            <person name="Yamamoto K."/>
            <person name="Antonio B.A."/>
            <person name="Baba T."/>
            <person name="Sakata K."/>
            <person name="Nagamura Y."/>
            <person name="Aoki H."/>
            <person name="Arikawa K."/>
            <person name="Arita K."/>
            <person name="Bito T."/>
            <person name="Chiden Y."/>
            <person name="Fujitsuka N."/>
            <person name="Fukunaka R."/>
            <person name="Hamada M."/>
            <person name="Harada C."/>
            <person name="Hayashi A."/>
            <person name="Hijishita S."/>
            <person name="Honda M."/>
            <person name="Hosokawa S."/>
            <person name="Ichikawa Y."/>
            <person name="Idonuma A."/>
            <person name="Iijima M."/>
            <person name="Ikeda M."/>
            <person name="Ikeno M."/>
            <person name="Ito K."/>
            <person name="Ito S."/>
            <person name="Ito T."/>
            <person name="Ito Y."/>
            <person name="Ito Y."/>
            <person name="Iwabuchi A."/>
            <person name="Kamiya K."/>
            <person name="Karasawa W."/>
            <person name="Kurita K."/>
            <person name="Katagiri S."/>
            <person name="Kikuta A."/>
            <person name="Kobayashi H."/>
            <person name="Kobayashi N."/>
            <person name="Machita K."/>
            <person name="Maehara T."/>
            <person name="Masukawa M."/>
            <person name="Mizubayashi T."/>
            <person name="Mukai Y."/>
            <person name="Nagasaki H."/>
            <person name="Nagata Y."/>
            <person name="Naito S."/>
            <person name="Nakashima M."/>
            <person name="Nakama Y."/>
            <person name="Nakamichi Y."/>
            <person name="Nakamura M."/>
            <person name="Meguro A."/>
            <person name="Negishi M."/>
            <person name="Ohta I."/>
            <person name="Ohta T."/>
            <person name="Okamoto M."/>
            <person name="Ono N."/>
            <person name="Saji S."/>
            <person name="Sakaguchi M."/>
            <person name="Sakai K."/>
            <person name="Shibata M."/>
            <person name="Shimokawa T."/>
            <person name="Song J."/>
            <person name="Takazaki Y."/>
            <person name="Terasawa K."/>
            <person name="Tsugane M."/>
            <person name="Tsuji K."/>
            <person name="Ueda S."/>
            <person name="Waki K."/>
            <person name="Yamagata H."/>
            <person name="Yamamoto M."/>
            <person name="Yamamoto S."/>
            <person name="Yamane H."/>
            <person name="Yoshiki S."/>
            <person name="Yoshihara R."/>
            <person name="Yukawa K."/>
            <person name="Zhong H."/>
            <person name="Yano M."/>
            <person name="Yuan Q."/>
            <person name="Ouyang S."/>
            <person name="Liu J."/>
            <person name="Jones K.M."/>
            <person name="Gansberger K."/>
            <person name="Moffat K."/>
            <person name="Hill J."/>
            <person name="Bera J."/>
            <person name="Fadrosh D."/>
            <person name="Jin S."/>
            <person name="Johri S."/>
            <person name="Kim M."/>
            <person name="Overton L."/>
            <person name="Reardon M."/>
            <person name="Tsitrin T."/>
            <person name="Vuong H."/>
            <person name="Weaver B."/>
            <person name="Ciecko A."/>
            <person name="Tallon L."/>
            <person name="Jackson J."/>
            <person name="Pai G."/>
            <person name="Aken S.V."/>
            <person name="Utterback T."/>
            <person name="Reidmuller S."/>
            <person name="Feldblyum T."/>
            <person name="Hsiao J."/>
            <person name="Zismann V."/>
            <person name="Iobst S."/>
            <person name="de Vazeille A.R."/>
            <person name="Buell C.R."/>
            <person name="Ying K."/>
            <person name="Li Y."/>
            <person name="Lu T."/>
            <person name="Huang Y."/>
            <person name="Zhao Q."/>
            <person name="Feng Q."/>
            <person name="Zhang L."/>
            <person name="Zhu J."/>
            <person name="Weng Q."/>
            <person name="Mu J."/>
            <person name="Lu Y."/>
            <person name="Fan D."/>
            <person name="Liu Y."/>
            <person name="Guan J."/>
            <person name="Zhang Y."/>
            <person name="Yu S."/>
            <person name="Liu X."/>
            <person name="Zhang Y."/>
            <person name="Hong G."/>
            <person name="Han B."/>
            <person name="Choisne N."/>
            <person name="Demange N."/>
            <person name="Orjeda G."/>
            <person name="Samain S."/>
            <person name="Cattolico L."/>
            <person name="Pelletier E."/>
            <person name="Couloux A."/>
            <person name="Segurens B."/>
            <person name="Wincker P."/>
            <person name="D'Hont A."/>
            <person name="Scarpelli C."/>
            <person name="Weissenbach J."/>
            <person name="Salanoubat M."/>
            <person name="Quetier F."/>
            <person name="Yu Y."/>
            <person name="Kim H.R."/>
            <person name="Rambo T."/>
            <person name="Currie J."/>
            <person name="Collura K."/>
            <person name="Luo M."/>
            <person name="Yang T."/>
            <person name="Ammiraju J.S.S."/>
            <person name="Engler F."/>
            <person name="Soderlund C."/>
            <person name="Wing R.A."/>
            <person name="Palmer L.E."/>
            <person name="de la Bastide M."/>
            <person name="Spiegel L."/>
            <person name="Nascimento L."/>
            <person name="Zutavern T."/>
            <person name="O'Shaughnessy A."/>
            <person name="Dike S."/>
            <person name="Dedhia N."/>
            <person name="Preston R."/>
            <person name="Balija V."/>
            <person name="McCombie W.R."/>
            <person name="Chow T."/>
            <person name="Chen H."/>
            <person name="Chung M."/>
            <person name="Chen C."/>
            <person name="Shaw J."/>
            <person name="Wu H."/>
            <person name="Hsiao K."/>
            <person name="Chao Y."/>
            <person name="Chu M."/>
            <person name="Cheng C."/>
            <person name="Hour A."/>
            <person name="Lee P."/>
            <person name="Lin S."/>
            <person name="Lin Y."/>
            <person name="Liou J."/>
            <person name="Liu S."/>
            <person name="Hsing Y."/>
            <person name="Raghuvanshi S."/>
            <person name="Mohanty A."/>
            <person name="Bharti A.K."/>
            <person name="Gaur A."/>
            <person name="Gupta V."/>
            <person name="Kumar D."/>
            <person name="Ravi V."/>
            <person name="Vij S."/>
            <person name="Kapur A."/>
            <person name="Khurana P."/>
            <person name="Khurana P."/>
            <person name="Khurana J.P."/>
            <person name="Tyagi A.K."/>
            <person name="Gaikwad K."/>
            <person name="Singh A."/>
            <person name="Dalal V."/>
            <person name="Srivastava S."/>
            <person name="Dixit A."/>
            <person name="Pal A.K."/>
            <person name="Ghazi I.A."/>
            <person name="Yadav M."/>
            <person name="Pandit A."/>
            <person name="Bhargava A."/>
            <person name="Sureshbabu K."/>
            <person name="Batra K."/>
            <person name="Sharma T.R."/>
            <person name="Mohapatra T."/>
            <person name="Singh N.K."/>
            <person name="Messing J."/>
            <person name="Nelson A.B."/>
            <person name="Fuks G."/>
            <person name="Kavchok S."/>
            <person name="Keizer G."/>
            <person name="Linton E."/>
            <person name="Llaca V."/>
            <person name="Song R."/>
            <person name="Tanyolac B."/>
            <person name="Young S."/>
            <person name="Ho-Il K."/>
            <person name="Hahn J.H."/>
            <person name="Sangsakoo G."/>
            <person name="Vanavichit A."/>
            <person name="de Mattos Luiz.A.T."/>
            <person name="Zimmer P.D."/>
            <person name="Malone G."/>
            <person name="Dellagostin O."/>
            <person name="de Oliveira A.C."/>
            <person name="Bevan M."/>
            <person name="Bancroft I."/>
            <person name="Minx P."/>
            <person name="Cordum H."/>
            <person name="Wilson R."/>
            <person name="Cheng Z."/>
            <person name="Jin W."/>
            <person name="Jiang J."/>
            <person name="Leong S.A."/>
            <person name="Iwama H."/>
            <person name="Gojobori T."/>
            <person name="Itoh T."/>
            <person name="Niimura Y."/>
            <person name="Fujii Y."/>
            <person name="Habara T."/>
            <person name="Sakai H."/>
            <person name="Sato Y."/>
            <person name="Wilson G."/>
            <person name="Kumar K."/>
            <person name="McCouch S."/>
            <person name="Juretic N."/>
            <person name="Hoen D."/>
            <person name="Wright S."/>
            <person name="Bruskiewich R."/>
            <person name="Bureau T."/>
            <person name="Miyao A."/>
            <person name="Hirochika H."/>
            <person name="Nishikawa T."/>
            <person name="Kadowaki K."/>
            <person name="Sugiura M."/>
            <person name="Burr B."/>
            <person name="Sasaki T."/>
        </authorList>
    </citation>
    <scope>NUCLEOTIDE SEQUENCE [LARGE SCALE GENOMIC DNA]</scope>
    <source>
        <strain evidence="2">cv. Nipponbare</strain>
    </source>
</reference>
<dbReference type="Proteomes" id="UP000059680">
    <property type="component" value="Chromosome 5"/>
</dbReference>
<dbReference type="InParanoid" id="A0A0P0WLI4"/>
<reference evidence="1 2" key="3">
    <citation type="journal article" date="2013" name="Rice">
        <title>Improvement of the Oryza sativa Nipponbare reference genome using next generation sequence and optical map data.</title>
        <authorList>
            <person name="Kawahara Y."/>
            <person name="de la Bastide M."/>
            <person name="Hamilton J.P."/>
            <person name="Kanamori H."/>
            <person name="McCombie W.R."/>
            <person name="Ouyang S."/>
            <person name="Schwartz D.C."/>
            <person name="Tanaka T."/>
            <person name="Wu J."/>
            <person name="Zhou S."/>
            <person name="Childs K.L."/>
            <person name="Davidson R.M."/>
            <person name="Lin H."/>
            <person name="Quesada-Ocampo L."/>
            <person name="Vaillancourt B."/>
            <person name="Sakai H."/>
            <person name="Lee S.S."/>
            <person name="Kim J."/>
            <person name="Numa H."/>
            <person name="Itoh T."/>
            <person name="Buell C.R."/>
            <person name="Matsumoto T."/>
        </authorList>
    </citation>
    <scope>NUCLEOTIDE SEQUENCE [LARGE SCALE GENOMIC DNA]</scope>
    <source>
        <strain evidence="2">cv. Nipponbare</strain>
    </source>
</reference>
<organism evidence="1 2">
    <name type="scientific">Oryza sativa subsp. japonica</name>
    <name type="common">Rice</name>
    <dbReference type="NCBI Taxonomy" id="39947"/>
    <lineage>
        <taxon>Eukaryota</taxon>
        <taxon>Viridiplantae</taxon>
        <taxon>Streptophyta</taxon>
        <taxon>Embryophyta</taxon>
        <taxon>Tracheophyta</taxon>
        <taxon>Spermatophyta</taxon>
        <taxon>Magnoliopsida</taxon>
        <taxon>Liliopsida</taxon>
        <taxon>Poales</taxon>
        <taxon>Poaceae</taxon>
        <taxon>BOP clade</taxon>
        <taxon>Oryzoideae</taxon>
        <taxon>Oryzeae</taxon>
        <taxon>Oryzinae</taxon>
        <taxon>Oryza</taxon>
        <taxon>Oryza sativa</taxon>
    </lineage>
</organism>